<dbReference type="Proteomes" id="UP000014184">
    <property type="component" value="Unassembled WGS sequence"/>
</dbReference>
<dbReference type="PANTHER" id="PTHR31964:SF113">
    <property type="entry name" value="USPA DOMAIN-CONTAINING PROTEIN"/>
    <property type="match status" value="1"/>
</dbReference>
<accession>A0A9P2TDM6</accession>
<comment type="caution">
    <text evidence="3">The sequence shown here is derived from an EMBL/GenBank/DDBJ whole genome shotgun (WGS) entry which is preliminary data.</text>
</comment>
<protein>
    <recommendedName>
        <fullName evidence="2">UspA domain-containing protein</fullName>
    </recommendedName>
</protein>
<dbReference type="Pfam" id="PF00582">
    <property type="entry name" value="Usp"/>
    <property type="match status" value="2"/>
</dbReference>
<dbReference type="RefSeq" id="WP_016188133.1">
    <property type="nucleotide sequence ID" value="NZ_AOSG01000008.1"/>
</dbReference>
<dbReference type="EMBL" id="AOSG01000008">
    <property type="protein sequence ID" value="EOR72614.1"/>
    <property type="molecule type" value="Genomic_DNA"/>
</dbReference>
<comment type="similarity">
    <text evidence="1">Belongs to the universal stress protein A family.</text>
</comment>
<dbReference type="InterPro" id="IPR014729">
    <property type="entry name" value="Rossmann-like_a/b/a_fold"/>
</dbReference>
<name>A0A9P2TDM6_THEFU</name>
<feature type="domain" description="UspA" evidence="2">
    <location>
        <begin position="9"/>
        <end position="149"/>
    </location>
</feature>
<dbReference type="SUPFAM" id="SSF52402">
    <property type="entry name" value="Adenine nucleotide alpha hydrolases-like"/>
    <property type="match status" value="2"/>
</dbReference>
<gene>
    <name evidence="3" type="ORF">TM51_02120</name>
</gene>
<dbReference type="InterPro" id="IPR006016">
    <property type="entry name" value="UspA"/>
</dbReference>
<organism evidence="3 4">
    <name type="scientific">Thermobifida fusca TM51</name>
    <dbReference type="NCBI Taxonomy" id="1169414"/>
    <lineage>
        <taxon>Bacteria</taxon>
        <taxon>Bacillati</taxon>
        <taxon>Actinomycetota</taxon>
        <taxon>Actinomycetes</taxon>
        <taxon>Streptosporangiales</taxon>
        <taxon>Nocardiopsidaceae</taxon>
        <taxon>Thermobifida</taxon>
    </lineage>
</organism>
<dbReference type="InterPro" id="IPR006015">
    <property type="entry name" value="Universal_stress_UspA"/>
</dbReference>
<evidence type="ECO:0000313" key="4">
    <source>
        <dbReference type="Proteomes" id="UP000014184"/>
    </source>
</evidence>
<sequence length="300" mass="31917">MADTPTGWVVVGVDGSASSRYALEWSAHEARLRGLGLRIVTAVEIPDPRDPLAGPAIPANVEELPLFQDARALLDYADRWIQRVYPELETRTRVALRRPAEALMEAAEEPGTELVVVGSRGRGTLASAFAGSVGVELAAHSPVPVVVLPKEHETAPGVRERVVLGVDGSPASRNAIDFAFAEAQRRGTELVVVCAWQPITAFALTMGPLPPEIFDEEPLAEAAQQTIEEAIADYRKRYPDVSVTVRTVRAHPAAGLLETATPADLIVVGSRGRGGFRGLLLGSVSQAVLHGARGPVAVVR</sequence>
<evidence type="ECO:0000313" key="3">
    <source>
        <dbReference type="EMBL" id="EOR72614.1"/>
    </source>
</evidence>
<proteinExistence type="inferred from homology"/>
<reference evidence="3 4" key="1">
    <citation type="journal article" date="2013" name="Genome Announc.">
        <title>Draft Genome Sequence of the Lignocellulose Decomposer Thermobifida fusca Strain TM51.</title>
        <authorList>
            <person name="Toth A."/>
            <person name="Barna T."/>
            <person name="Nagy I."/>
            <person name="Horvath B."/>
            <person name="Nagy I."/>
            <person name="Tancsics A."/>
            <person name="Kriszt B."/>
            <person name="Baka E."/>
            <person name="Fekete C."/>
            <person name="Kukolya J."/>
        </authorList>
    </citation>
    <scope>NUCLEOTIDE SEQUENCE [LARGE SCALE GENOMIC DNA]</scope>
    <source>
        <strain evidence="3 4">TM51</strain>
    </source>
</reference>
<keyword evidence="4" id="KW-1185">Reference proteome</keyword>
<dbReference type="Gene3D" id="3.40.50.620">
    <property type="entry name" value="HUPs"/>
    <property type="match status" value="2"/>
</dbReference>
<evidence type="ECO:0000256" key="1">
    <source>
        <dbReference type="ARBA" id="ARBA00008791"/>
    </source>
</evidence>
<dbReference type="AlphaFoldDB" id="A0A9P2TDM6"/>
<evidence type="ECO:0000259" key="2">
    <source>
        <dbReference type="Pfam" id="PF00582"/>
    </source>
</evidence>
<dbReference type="PANTHER" id="PTHR31964">
    <property type="entry name" value="ADENINE NUCLEOTIDE ALPHA HYDROLASES-LIKE SUPERFAMILY PROTEIN"/>
    <property type="match status" value="1"/>
</dbReference>
<dbReference type="PRINTS" id="PR01438">
    <property type="entry name" value="UNVRSLSTRESS"/>
</dbReference>
<feature type="domain" description="UspA" evidence="2">
    <location>
        <begin position="160"/>
        <end position="300"/>
    </location>
</feature>